<organism evidence="6 7">
    <name type="scientific">Gasterosteus aculeatus aculeatus</name>
    <name type="common">three-spined stickleback</name>
    <dbReference type="NCBI Taxonomy" id="481459"/>
    <lineage>
        <taxon>Eukaryota</taxon>
        <taxon>Metazoa</taxon>
        <taxon>Chordata</taxon>
        <taxon>Craniata</taxon>
        <taxon>Vertebrata</taxon>
        <taxon>Euteleostomi</taxon>
        <taxon>Actinopterygii</taxon>
        <taxon>Neopterygii</taxon>
        <taxon>Teleostei</taxon>
        <taxon>Neoteleostei</taxon>
        <taxon>Acanthomorphata</taxon>
        <taxon>Eupercaria</taxon>
        <taxon>Perciformes</taxon>
        <taxon>Cottioidei</taxon>
        <taxon>Gasterosteales</taxon>
        <taxon>Gasterosteidae</taxon>
        <taxon>Gasterosteus</taxon>
    </lineage>
</organism>
<evidence type="ECO:0000256" key="2">
    <source>
        <dbReference type="ARBA" id="ARBA00022741"/>
    </source>
</evidence>
<dbReference type="FunFam" id="3.40.50.300:FF:000366">
    <property type="entry name" value="GTPase, IMAP family member 2"/>
    <property type="match status" value="1"/>
</dbReference>
<dbReference type="SUPFAM" id="SSF52540">
    <property type="entry name" value="P-loop containing nucleoside triphosphate hydrolases"/>
    <property type="match status" value="1"/>
</dbReference>
<dbReference type="RefSeq" id="XP_040047418.1">
    <property type="nucleotide sequence ID" value="XM_040191484.1"/>
</dbReference>
<dbReference type="GeneID" id="120828121"/>
<dbReference type="GeneTree" id="ENSGT01120000271858"/>
<dbReference type="InterPro" id="IPR006703">
    <property type="entry name" value="G_AIG1"/>
</dbReference>
<dbReference type="GO" id="GO:0005525">
    <property type="term" value="F:GTP binding"/>
    <property type="evidence" value="ECO:0007669"/>
    <property type="project" value="UniProtKB-KW"/>
</dbReference>
<dbReference type="Ensembl" id="ENSGACT00000082314.1">
    <property type="protein sequence ID" value="ENSGACP00000069012.1"/>
    <property type="gene ID" value="ENSGACG00000030042.1"/>
</dbReference>
<evidence type="ECO:0000256" key="3">
    <source>
        <dbReference type="ARBA" id="ARBA00023134"/>
    </source>
</evidence>
<reference evidence="6 7" key="1">
    <citation type="journal article" date="2021" name="G3 (Bethesda)">
        <title>Improved contiguity of the threespine stickleback genome using long-read sequencing.</title>
        <authorList>
            <person name="Nath S."/>
            <person name="Shaw D.E."/>
            <person name="White M.A."/>
        </authorList>
    </citation>
    <scope>NUCLEOTIDE SEQUENCE [LARGE SCALE GENOMIC DNA]</scope>
    <source>
        <strain evidence="6 7">Lake Benthic</strain>
    </source>
</reference>
<keyword evidence="3" id="KW-0342">GTP-binding</keyword>
<comment type="similarity">
    <text evidence="1">Belongs to the TRAFAC class TrmE-Era-EngA-EngB-Septin-like GTPase superfamily. AIG1/Toc34/Toc159-like paraseptin GTPase family. IAN subfamily.</text>
</comment>
<evidence type="ECO:0000313" key="6">
    <source>
        <dbReference type="Ensembl" id="ENSGACP00000069012.1"/>
    </source>
</evidence>
<dbReference type="Pfam" id="PF04548">
    <property type="entry name" value="AIG1"/>
    <property type="match status" value="1"/>
</dbReference>
<dbReference type="Gene3D" id="3.40.50.300">
    <property type="entry name" value="P-loop containing nucleotide triphosphate hydrolases"/>
    <property type="match status" value="1"/>
</dbReference>
<sequence length="707" mass="73622">MFMFDQTTSTCDLNLANRSLQPHSEEHLDIALTQRRTDLHYKVQISGDREEKRQALDMEGEKGGKDCDARCAEELRLVLVGKSGSGKSASGNTILGRREFLSQISASSVTQICQLGSSELAEEEDAEEDGQTAATRRRRTRRITVVDMPGFGDTHLSEEQIHAEVAKCVCLSAPGPHAFLLVVPIGRYTDNENQAACELTKIFGEDALHHHTVVLFTRGDDLEGIGIEDYLWQTAPAGLKALIDRCGGRYHVLNNKDSSNSVQVKELLMKVDKMAKHTREGFYTNGMFLAAETAIREEQKRMLSDRGQAEGEERERNYGSREEEAKLSKRRKRDFESRAANTDRESEGGRRREVESDNDEDFRVERWTEESGGNAFSFLRDKFRGRRRAASRRQSIRSSLTRMRREAALSADVLQRIKTLVAAGATGMAVGALFGAVAPLAASAGASLVGSSVGFAASQFAGMSVAGGTGVGKAVGAIVAAASGKTAVALGAATGGVLGGSVGAIVGAEAVSPREGALDALGQVSLIGASAVGVAAGVGGTMGAGAALSAAMEGAAFSTAALCGAETASAAVAKASVAQSSLSSVAGPHAMAAVGSVAAGTGTPPCAAAAGALAQEMAANVPLAAGCGLTGPCVASVASRVVSDPWGSVAVSSRILTAVADIGKAAAGIALAGGLVVKVVKERIRCGTGTTEASYSEKKSYEVYWNK</sequence>
<evidence type="ECO:0000256" key="1">
    <source>
        <dbReference type="ARBA" id="ARBA00008535"/>
    </source>
</evidence>
<dbReference type="KEGG" id="gat:120828121"/>
<dbReference type="InterPro" id="IPR045058">
    <property type="entry name" value="GIMA/IAN/Toc"/>
</dbReference>
<dbReference type="PANTHER" id="PTHR10903:SF170">
    <property type="entry name" value="GTPASE IMAP FAMILY MEMBER 7"/>
    <property type="match status" value="1"/>
</dbReference>
<reference evidence="6" key="2">
    <citation type="submission" date="2025-08" db="UniProtKB">
        <authorList>
            <consortium name="Ensembl"/>
        </authorList>
    </citation>
    <scope>IDENTIFICATION</scope>
</reference>
<evidence type="ECO:0000259" key="5">
    <source>
        <dbReference type="PROSITE" id="PS51720"/>
    </source>
</evidence>
<accession>A0AAQ4S1H8</accession>
<feature type="domain" description="AIG1-type G" evidence="5">
    <location>
        <begin position="72"/>
        <end position="292"/>
    </location>
</feature>
<keyword evidence="7" id="KW-1185">Reference proteome</keyword>
<keyword evidence="2" id="KW-0547">Nucleotide-binding</keyword>
<dbReference type="AlphaFoldDB" id="A0AAQ4S1H8"/>
<protein>
    <recommendedName>
        <fullName evidence="5">AIG1-type G domain-containing protein</fullName>
    </recommendedName>
</protein>
<dbReference type="PROSITE" id="PS51720">
    <property type="entry name" value="G_AIG1"/>
    <property type="match status" value="1"/>
</dbReference>
<feature type="compositionally biased region" description="Acidic residues" evidence="4">
    <location>
        <begin position="120"/>
        <end position="130"/>
    </location>
</feature>
<dbReference type="InterPro" id="IPR027417">
    <property type="entry name" value="P-loop_NTPase"/>
</dbReference>
<reference evidence="6" key="3">
    <citation type="submission" date="2025-09" db="UniProtKB">
        <authorList>
            <consortium name="Ensembl"/>
        </authorList>
    </citation>
    <scope>IDENTIFICATION</scope>
</reference>
<dbReference type="PANTHER" id="PTHR10903">
    <property type="entry name" value="GTPASE, IMAP FAMILY MEMBER-RELATED"/>
    <property type="match status" value="1"/>
</dbReference>
<evidence type="ECO:0000256" key="4">
    <source>
        <dbReference type="SAM" id="MobiDB-lite"/>
    </source>
</evidence>
<feature type="region of interest" description="Disordered" evidence="4">
    <location>
        <begin position="119"/>
        <end position="138"/>
    </location>
</feature>
<name>A0AAQ4S1H8_GASAC</name>
<feature type="region of interest" description="Disordered" evidence="4">
    <location>
        <begin position="299"/>
        <end position="360"/>
    </location>
</feature>
<dbReference type="CDD" id="cd01852">
    <property type="entry name" value="AIG1"/>
    <property type="match status" value="1"/>
</dbReference>
<proteinExistence type="inferred from homology"/>
<evidence type="ECO:0000313" key="7">
    <source>
        <dbReference type="Proteomes" id="UP000007635"/>
    </source>
</evidence>
<dbReference type="Proteomes" id="UP000007635">
    <property type="component" value="Chromosome XI"/>
</dbReference>